<dbReference type="EMBL" id="CAACVS010000001">
    <property type="protein sequence ID" value="VEU33375.1"/>
    <property type="molecule type" value="Genomic_DNA"/>
</dbReference>
<feature type="region of interest" description="Disordered" evidence="1">
    <location>
        <begin position="53"/>
        <end position="87"/>
    </location>
</feature>
<organism evidence="2 3">
    <name type="scientific">Pseudo-nitzschia multistriata</name>
    <dbReference type="NCBI Taxonomy" id="183589"/>
    <lineage>
        <taxon>Eukaryota</taxon>
        <taxon>Sar</taxon>
        <taxon>Stramenopiles</taxon>
        <taxon>Ochrophyta</taxon>
        <taxon>Bacillariophyta</taxon>
        <taxon>Bacillariophyceae</taxon>
        <taxon>Bacillariophycidae</taxon>
        <taxon>Bacillariales</taxon>
        <taxon>Bacillariaceae</taxon>
        <taxon>Pseudo-nitzschia</taxon>
    </lineage>
</organism>
<name>A0A448YUB3_9STRA</name>
<sequence length="310" mass="34763">MNIACIPETNFLVVLYSRPRVDGMFSAWFKYRYLFLSDDLCFVKESHLRPRRLSPTPPKISRSTRAQSVATRAPVVPPGGRRSGSVSTKSTAVGLGCWLLVFAHPEVVDQKGRRVQKVLSIHRRYNVHRKVKEMAYDQPVEHVKIGISHKDRERQIGKGEVDGLDREAPDVRLVGWVALGPDVEDVIDQVLRKNRGNGKAEAHQKGVRSKQSERAQQDAKCVVGGSTSGPRVEGTTRFVLFAELHQHVHRNEGIETKISGVTKGRQKPPDLHARRYIFPGPNYLVRANNSKIRGKGYHDGSTKPVAGDDW</sequence>
<dbReference type="AlphaFoldDB" id="A0A448YUB3"/>
<reference evidence="2 3" key="1">
    <citation type="submission" date="2019-01" db="EMBL/GenBank/DDBJ databases">
        <authorList>
            <person name="Ferrante I. M."/>
        </authorList>
    </citation>
    <scope>NUCLEOTIDE SEQUENCE [LARGE SCALE GENOMIC DNA]</scope>
    <source>
        <strain evidence="2 3">B856</strain>
    </source>
</reference>
<gene>
    <name evidence="2" type="ORF">PSNMU_V1.4_AUG-EV-PASAV3_0001770</name>
</gene>
<evidence type="ECO:0000313" key="2">
    <source>
        <dbReference type="EMBL" id="VEU33375.1"/>
    </source>
</evidence>
<feature type="compositionally biased region" description="Polar residues" evidence="1">
    <location>
        <begin position="61"/>
        <end position="70"/>
    </location>
</feature>
<dbReference type="Proteomes" id="UP000291116">
    <property type="component" value="Unassembled WGS sequence"/>
</dbReference>
<accession>A0A448YUB3</accession>
<feature type="region of interest" description="Disordered" evidence="1">
    <location>
        <begin position="194"/>
        <end position="228"/>
    </location>
</feature>
<evidence type="ECO:0000256" key="1">
    <source>
        <dbReference type="SAM" id="MobiDB-lite"/>
    </source>
</evidence>
<proteinExistence type="predicted"/>
<feature type="compositionally biased region" description="Basic and acidic residues" evidence="1">
    <location>
        <begin position="198"/>
        <end position="217"/>
    </location>
</feature>
<protein>
    <submittedName>
        <fullName evidence="2">Uncharacterized protein</fullName>
    </submittedName>
</protein>
<keyword evidence="3" id="KW-1185">Reference proteome</keyword>
<evidence type="ECO:0000313" key="3">
    <source>
        <dbReference type="Proteomes" id="UP000291116"/>
    </source>
</evidence>